<proteinExistence type="predicted"/>
<dbReference type="EMBL" id="KZ992452">
    <property type="protein sequence ID" value="RKP10439.1"/>
    <property type="molecule type" value="Genomic_DNA"/>
</dbReference>
<accession>A0A4V1IXB1</accession>
<dbReference type="Proteomes" id="UP000271241">
    <property type="component" value="Unassembled WGS sequence"/>
</dbReference>
<gene>
    <name evidence="1" type="ORF">THASP1DRAFT_27766</name>
</gene>
<keyword evidence="2" id="KW-1185">Reference proteome</keyword>
<dbReference type="AlphaFoldDB" id="A0A4V1IXB1"/>
<organism evidence="1 2">
    <name type="scientific">Thamnocephalis sphaerospora</name>
    <dbReference type="NCBI Taxonomy" id="78915"/>
    <lineage>
        <taxon>Eukaryota</taxon>
        <taxon>Fungi</taxon>
        <taxon>Fungi incertae sedis</taxon>
        <taxon>Zoopagomycota</taxon>
        <taxon>Zoopagomycotina</taxon>
        <taxon>Zoopagomycetes</taxon>
        <taxon>Zoopagales</taxon>
        <taxon>Sigmoideomycetaceae</taxon>
        <taxon>Thamnocephalis</taxon>
    </lineage>
</organism>
<sequence>MAAAATTPVVMPCTSTGAEAKLTGVAVLVFLKVVVDVVLVEVSESIDDIILLVSDENELRTSSGRLVGTIEGIVGVCANTDSGRPMDTSAATATTTGIVRILLAKVAGNSLM</sequence>
<evidence type="ECO:0000313" key="1">
    <source>
        <dbReference type="EMBL" id="RKP10439.1"/>
    </source>
</evidence>
<protein>
    <submittedName>
        <fullName evidence="1">Uncharacterized protein</fullName>
    </submittedName>
</protein>
<evidence type="ECO:0000313" key="2">
    <source>
        <dbReference type="Proteomes" id="UP000271241"/>
    </source>
</evidence>
<name>A0A4V1IXB1_9FUNG</name>
<reference evidence="2" key="1">
    <citation type="journal article" date="2018" name="Nat. Microbiol.">
        <title>Leveraging single-cell genomics to expand the fungal tree of life.</title>
        <authorList>
            <person name="Ahrendt S.R."/>
            <person name="Quandt C.A."/>
            <person name="Ciobanu D."/>
            <person name="Clum A."/>
            <person name="Salamov A."/>
            <person name="Andreopoulos B."/>
            <person name="Cheng J.F."/>
            <person name="Woyke T."/>
            <person name="Pelin A."/>
            <person name="Henrissat B."/>
            <person name="Reynolds N.K."/>
            <person name="Benny G.L."/>
            <person name="Smith M.E."/>
            <person name="James T.Y."/>
            <person name="Grigoriev I.V."/>
        </authorList>
    </citation>
    <scope>NUCLEOTIDE SEQUENCE [LARGE SCALE GENOMIC DNA]</scope>
    <source>
        <strain evidence="2">RSA 1356</strain>
    </source>
</reference>